<feature type="transmembrane region" description="Helical" evidence="1">
    <location>
        <begin position="15"/>
        <end position="34"/>
    </location>
</feature>
<proteinExistence type="predicted"/>
<evidence type="ECO:0008006" key="4">
    <source>
        <dbReference type="Google" id="ProtNLM"/>
    </source>
</evidence>
<dbReference type="AlphaFoldDB" id="A0A0B7IZ59"/>
<dbReference type="Pfam" id="PF05545">
    <property type="entry name" value="FixQ"/>
    <property type="match status" value="1"/>
</dbReference>
<evidence type="ECO:0000256" key="1">
    <source>
        <dbReference type="SAM" id="Phobius"/>
    </source>
</evidence>
<keyword evidence="1" id="KW-0472">Membrane</keyword>
<dbReference type="OrthoDB" id="7066079at2"/>
<dbReference type="HOGENOM" id="CLU_190067_0_0_4"/>
<keyword evidence="1" id="KW-0812">Transmembrane</keyword>
<dbReference type="EMBL" id="LN794158">
    <property type="protein sequence ID" value="CEN56399.1"/>
    <property type="molecule type" value="Genomic_DNA"/>
</dbReference>
<keyword evidence="3" id="KW-1185">Reference proteome</keyword>
<dbReference type="InterPro" id="IPR008621">
    <property type="entry name" value="Cbb3-typ_cyt_oxidase_comp"/>
</dbReference>
<organism evidence="2 3">
    <name type="scientific">Candidatus Methylopumilus turicensis</name>
    <dbReference type="NCBI Taxonomy" id="1581680"/>
    <lineage>
        <taxon>Bacteria</taxon>
        <taxon>Pseudomonadati</taxon>
        <taxon>Pseudomonadota</taxon>
        <taxon>Betaproteobacteria</taxon>
        <taxon>Nitrosomonadales</taxon>
        <taxon>Methylophilaceae</taxon>
        <taxon>Candidatus Methylopumilus</taxon>
    </lineage>
</organism>
<keyword evidence="1" id="KW-1133">Transmembrane helix</keyword>
<protein>
    <recommendedName>
        <fullName evidence="4">Cbb3-type cytochrome oxidase component</fullName>
    </recommendedName>
</protein>
<gene>
    <name evidence="2" type="ORF">BN1209_CDS1359286R</name>
</gene>
<dbReference type="STRING" id="1581680.BN1209_CDS1359286R"/>
<dbReference type="RefSeq" id="WP_082048423.1">
    <property type="nucleotide sequence ID" value="NZ_LN794158.1"/>
</dbReference>
<name>A0A0B7IZ59_9PROT</name>
<sequence length="55" mass="6502">MEWLMWFTKFENTKPVSLVIFFGLFCGVLIYLYGSKQRGAQLESFKHIPLQDDDI</sequence>
<evidence type="ECO:0000313" key="3">
    <source>
        <dbReference type="Proteomes" id="UP000056322"/>
    </source>
</evidence>
<reference evidence="3" key="1">
    <citation type="submission" date="2014-12" db="EMBL/GenBank/DDBJ databases">
        <authorList>
            <person name="Salcher M.M."/>
        </authorList>
    </citation>
    <scope>NUCLEOTIDE SEQUENCE [LARGE SCALE GENOMIC DNA]</scope>
    <source>
        <strain evidence="3">MMS-10A-171</strain>
    </source>
</reference>
<evidence type="ECO:0000313" key="2">
    <source>
        <dbReference type="EMBL" id="CEN56399.1"/>
    </source>
</evidence>
<accession>A0A0B7IZ59</accession>
<dbReference type="Proteomes" id="UP000056322">
    <property type="component" value="Chromosome 1"/>
</dbReference>